<dbReference type="EMBL" id="FNFM01000009">
    <property type="protein sequence ID" value="SDK54103.1"/>
    <property type="molecule type" value="Genomic_DNA"/>
</dbReference>
<evidence type="ECO:0000313" key="2">
    <source>
        <dbReference type="Proteomes" id="UP000199213"/>
    </source>
</evidence>
<dbReference type="AlphaFoldDB" id="A0A1G9CQX4"/>
<sequence>MHVANGRAQLRAGATGTKRKARTIQIVPTIRLIMITRSDLQRMITPRLLSMP</sequence>
<reference evidence="2" key="1">
    <citation type="submission" date="2016-10" db="EMBL/GenBank/DDBJ databases">
        <authorList>
            <person name="Varghese N."/>
            <person name="Submissions S."/>
        </authorList>
    </citation>
    <scope>NUCLEOTIDE SEQUENCE [LARGE SCALE GENOMIC DNA]</scope>
    <source>
        <strain evidence="2">DSM 45460</strain>
    </source>
</reference>
<name>A0A1G9CQX4_ACTMZ</name>
<keyword evidence="2" id="KW-1185">Reference proteome</keyword>
<proteinExistence type="predicted"/>
<organism evidence="1 2">
    <name type="scientific">Actinopolyspora mzabensis</name>
    <dbReference type="NCBI Taxonomy" id="995066"/>
    <lineage>
        <taxon>Bacteria</taxon>
        <taxon>Bacillati</taxon>
        <taxon>Actinomycetota</taxon>
        <taxon>Actinomycetes</taxon>
        <taxon>Actinopolysporales</taxon>
        <taxon>Actinopolysporaceae</taxon>
        <taxon>Actinopolyspora</taxon>
    </lineage>
</organism>
<accession>A0A1G9CQX4</accession>
<protein>
    <submittedName>
        <fullName evidence="1">Uncharacterized protein</fullName>
    </submittedName>
</protein>
<dbReference type="Proteomes" id="UP000199213">
    <property type="component" value="Unassembled WGS sequence"/>
</dbReference>
<gene>
    <name evidence="1" type="ORF">SAMN04487820_10946</name>
</gene>
<evidence type="ECO:0000313" key="1">
    <source>
        <dbReference type="EMBL" id="SDK54103.1"/>
    </source>
</evidence>